<gene>
    <name evidence="2" type="ORF">OG549_30460</name>
</gene>
<evidence type="ECO:0000256" key="1">
    <source>
        <dbReference type="SAM" id="MobiDB-lite"/>
    </source>
</evidence>
<accession>A0AAU2VC16</accession>
<feature type="compositionally biased region" description="Low complexity" evidence="1">
    <location>
        <begin position="88"/>
        <end position="110"/>
    </location>
</feature>
<feature type="region of interest" description="Disordered" evidence="1">
    <location>
        <begin position="76"/>
        <end position="120"/>
    </location>
</feature>
<organism evidence="2">
    <name type="scientific">Streptomyces sp. NBC_00003</name>
    <dbReference type="NCBI Taxonomy" id="2903608"/>
    <lineage>
        <taxon>Bacteria</taxon>
        <taxon>Bacillati</taxon>
        <taxon>Actinomycetota</taxon>
        <taxon>Actinomycetes</taxon>
        <taxon>Kitasatosporales</taxon>
        <taxon>Streptomycetaceae</taxon>
        <taxon>Streptomyces</taxon>
    </lineage>
</organism>
<evidence type="ECO:0000313" key="2">
    <source>
        <dbReference type="EMBL" id="WTW64626.1"/>
    </source>
</evidence>
<reference evidence="2" key="1">
    <citation type="submission" date="2022-10" db="EMBL/GenBank/DDBJ databases">
        <title>The complete genomes of actinobacterial strains from the NBC collection.</title>
        <authorList>
            <person name="Joergensen T.S."/>
            <person name="Alvarez Arevalo M."/>
            <person name="Sterndorff E.B."/>
            <person name="Faurdal D."/>
            <person name="Vuksanovic O."/>
            <person name="Mourched A.-S."/>
            <person name="Charusanti P."/>
            <person name="Shaw S."/>
            <person name="Blin K."/>
            <person name="Weber T."/>
        </authorList>
    </citation>
    <scope>NUCLEOTIDE SEQUENCE</scope>
    <source>
        <strain evidence="2">NBC_00003</strain>
    </source>
</reference>
<proteinExistence type="predicted"/>
<name>A0AAU2VC16_9ACTN</name>
<dbReference type="EMBL" id="CP108318">
    <property type="protein sequence ID" value="WTW64626.1"/>
    <property type="molecule type" value="Genomic_DNA"/>
</dbReference>
<sequence length="166" mass="17586">MNPKVNIVVVVDVIGALSDGTLRNGNLCMIDDGSLQSTGQGTPELVTVVKPGQVVTWSALAVDLQTPVEIKSITFLGPDGDGGHEAEQTPPATQAPPAAQAPLHQAPVQHGQNGHATERHNPELDVWSGVVPYLAPGVAHQYRLEVQMYEGEFSTLHIESPALMCL</sequence>
<dbReference type="AlphaFoldDB" id="A0AAU2VC16"/>
<protein>
    <submittedName>
        <fullName evidence="2">Uncharacterized protein</fullName>
    </submittedName>
</protein>